<evidence type="ECO:0000256" key="1">
    <source>
        <dbReference type="SAM" id="MobiDB-lite"/>
    </source>
</evidence>
<accession>A0A1K2HFD0</accession>
<dbReference type="RefSeq" id="WP_072427955.1">
    <property type="nucleotide sequence ID" value="NZ_FPKR01000005.1"/>
</dbReference>
<dbReference type="InterPro" id="IPR000073">
    <property type="entry name" value="AB_hydrolase_1"/>
</dbReference>
<dbReference type="SUPFAM" id="SSF53474">
    <property type="entry name" value="alpha/beta-Hydrolases"/>
    <property type="match status" value="1"/>
</dbReference>
<dbReference type="GO" id="GO:0016787">
    <property type="term" value="F:hydrolase activity"/>
    <property type="evidence" value="ECO:0007669"/>
    <property type="project" value="UniProtKB-KW"/>
</dbReference>
<dbReference type="NCBIfam" id="TIGR03100">
    <property type="entry name" value="hydr1_PEP"/>
    <property type="match status" value="1"/>
</dbReference>
<gene>
    <name evidence="3" type="ORF">SAMN02745887_01421</name>
</gene>
<dbReference type="EMBL" id="FPKR01000005">
    <property type="protein sequence ID" value="SFZ75010.1"/>
    <property type="molecule type" value="Genomic_DNA"/>
</dbReference>
<protein>
    <submittedName>
        <fullName evidence="3">Exosortase A system-associated hydrolase 1</fullName>
    </submittedName>
</protein>
<reference evidence="3 4" key="1">
    <citation type="submission" date="2016-11" db="EMBL/GenBank/DDBJ databases">
        <authorList>
            <person name="Jaros S."/>
            <person name="Januszkiewicz K."/>
            <person name="Wedrychowicz H."/>
        </authorList>
    </citation>
    <scope>NUCLEOTIDE SEQUENCE [LARGE SCALE GENOMIC DNA]</scope>
    <source>
        <strain evidence="3 4">DSM 18899</strain>
    </source>
</reference>
<evidence type="ECO:0000313" key="4">
    <source>
        <dbReference type="Proteomes" id="UP000186513"/>
    </source>
</evidence>
<dbReference type="InterPro" id="IPR029058">
    <property type="entry name" value="AB_hydrolase_fold"/>
</dbReference>
<keyword evidence="3" id="KW-0378">Hydrolase</keyword>
<dbReference type="STRING" id="1121279.SAMN02745887_01421"/>
<organism evidence="3 4">
    <name type="scientific">Chitinimonas taiwanensis DSM 18899</name>
    <dbReference type="NCBI Taxonomy" id="1121279"/>
    <lineage>
        <taxon>Bacteria</taxon>
        <taxon>Pseudomonadati</taxon>
        <taxon>Pseudomonadota</taxon>
        <taxon>Betaproteobacteria</taxon>
        <taxon>Neisseriales</taxon>
        <taxon>Chitinibacteraceae</taxon>
        <taxon>Chitinimonas</taxon>
    </lineage>
</organism>
<dbReference type="Proteomes" id="UP000186513">
    <property type="component" value="Unassembled WGS sequence"/>
</dbReference>
<feature type="domain" description="AB hydrolase-1" evidence="2">
    <location>
        <begin position="48"/>
        <end position="236"/>
    </location>
</feature>
<dbReference type="AlphaFoldDB" id="A0A1K2HFD0"/>
<dbReference type="InterPro" id="IPR017531">
    <property type="entry name" value="Hydrolase-1_PEP"/>
</dbReference>
<name>A0A1K2HFD0_9NEIS</name>
<evidence type="ECO:0000259" key="2">
    <source>
        <dbReference type="Pfam" id="PF12697"/>
    </source>
</evidence>
<dbReference type="OrthoDB" id="5379975at2"/>
<dbReference type="Gene3D" id="3.40.50.1820">
    <property type="entry name" value="alpha/beta hydrolase"/>
    <property type="match status" value="1"/>
</dbReference>
<proteinExistence type="predicted"/>
<feature type="region of interest" description="Disordered" evidence="1">
    <location>
        <begin position="284"/>
        <end position="314"/>
    </location>
</feature>
<dbReference type="Pfam" id="PF12697">
    <property type="entry name" value="Abhydrolase_6"/>
    <property type="match status" value="1"/>
</dbReference>
<sequence>MSWSERPLQFCCTDQCLLGILNSAAGSDSDLGVLILVGGPQYRIGSHRQFTLLARHLANQGLPSLRFDFHGMGDSSGEIPHFEAVEQDIAAALDAFQQAQPQIKRFVLWGLCDAASAALLYWHARRDTRIHGLCLLNPWLRSPQLQARVQVKHYYLQRLLEPAFWRKLFSGEVQVRASLLEFLSKLSSLRKTRQATPSLSYQQKMAAAWRDFPGPLLLLLSGQDFTAKEFLEHTATDADWQGWMNKPHLRRQQLDEADHTFSCAAWRGWVEEQTSQWLQQNLAAPETASMAGGETSKSATPRLSGDPLAHPVQG</sequence>
<evidence type="ECO:0000313" key="3">
    <source>
        <dbReference type="EMBL" id="SFZ75010.1"/>
    </source>
</evidence>
<keyword evidence="4" id="KW-1185">Reference proteome</keyword>